<proteinExistence type="predicted"/>
<protein>
    <submittedName>
        <fullName evidence="1">Guanine nucleotide exchange factor for Cdc42p</fullName>
    </submittedName>
</protein>
<accession>A0ABR1J1P4</accession>
<name>A0ABR1J1P4_9AGAR</name>
<comment type="caution">
    <text evidence="1">The sequence shown here is derived from an EMBL/GenBank/DDBJ whole genome shotgun (WGS) entry which is preliminary data.</text>
</comment>
<reference evidence="1 2" key="1">
    <citation type="submission" date="2024-01" db="EMBL/GenBank/DDBJ databases">
        <title>A draft genome for the cacao thread blight pathogen Marasmiellus scandens.</title>
        <authorList>
            <person name="Baruah I.K."/>
            <person name="Leung J."/>
            <person name="Bukari Y."/>
            <person name="Amoako-Attah I."/>
            <person name="Meinhardt L.W."/>
            <person name="Bailey B.A."/>
            <person name="Cohen S.P."/>
        </authorList>
    </citation>
    <scope>NUCLEOTIDE SEQUENCE [LARGE SCALE GENOMIC DNA]</scope>
    <source>
        <strain evidence="1 2">GH-19</strain>
    </source>
</reference>
<dbReference type="SUPFAM" id="SSF48065">
    <property type="entry name" value="DBL homology domain (DH-domain)"/>
    <property type="match status" value="1"/>
</dbReference>
<dbReference type="PANTHER" id="PTHR47339">
    <property type="entry name" value="CELL DIVISION CONTROL PROTEIN 24"/>
    <property type="match status" value="1"/>
</dbReference>
<dbReference type="InterPro" id="IPR053026">
    <property type="entry name" value="CDC42_GEF"/>
</dbReference>
<organism evidence="1 2">
    <name type="scientific">Marasmiellus scandens</name>
    <dbReference type="NCBI Taxonomy" id="2682957"/>
    <lineage>
        <taxon>Eukaryota</taxon>
        <taxon>Fungi</taxon>
        <taxon>Dikarya</taxon>
        <taxon>Basidiomycota</taxon>
        <taxon>Agaricomycotina</taxon>
        <taxon>Agaricomycetes</taxon>
        <taxon>Agaricomycetidae</taxon>
        <taxon>Agaricales</taxon>
        <taxon>Marasmiineae</taxon>
        <taxon>Omphalotaceae</taxon>
        <taxon>Marasmiellus</taxon>
    </lineage>
</organism>
<sequence>MKPTQTVQRSTALPSLPCRFATTRSLKTSPSALTVTDLWDRGSTNGLVKVIKTLKAIVNHLSPDTFEDTPPSPPYLASHDSYSSLGTDLHSSLPPANAQEAARNKIVRIMVETERKYVQDLEIMQKYSIKATLSTKTPSISSFPISTSS</sequence>
<gene>
    <name evidence="1" type="primary">CDC24_3</name>
    <name evidence="1" type="ORF">VKT23_014843</name>
</gene>
<dbReference type="InterPro" id="IPR035899">
    <property type="entry name" value="DBL_dom_sf"/>
</dbReference>
<keyword evidence="2" id="KW-1185">Reference proteome</keyword>
<evidence type="ECO:0000313" key="1">
    <source>
        <dbReference type="EMBL" id="KAK7445426.1"/>
    </source>
</evidence>
<dbReference type="PANTHER" id="PTHR47339:SF1">
    <property type="entry name" value="CELL DIVISION CONTROL PROTEIN 24"/>
    <property type="match status" value="1"/>
</dbReference>
<evidence type="ECO:0000313" key="2">
    <source>
        <dbReference type="Proteomes" id="UP001498398"/>
    </source>
</evidence>
<dbReference type="Proteomes" id="UP001498398">
    <property type="component" value="Unassembled WGS sequence"/>
</dbReference>
<dbReference type="EMBL" id="JBANRG010000047">
    <property type="protein sequence ID" value="KAK7445426.1"/>
    <property type="molecule type" value="Genomic_DNA"/>
</dbReference>